<evidence type="ECO:0000313" key="2">
    <source>
        <dbReference type="Proteomes" id="UP000232323"/>
    </source>
</evidence>
<evidence type="ECO:0000313" key="1">
    <source>
        <dbReference type="EMBL" id="GAX82231.1"/>
    </source>
</evidence>
<sequence length="119" mass="13043">MLHGPATKGCSAKPQALHDSLRLSHMLSHKIADNSNLVSDPDDGSRAHVAQANMNECEAIGSFLQNMLYGREGDRDSSADHATRLRATIKALLLDSKFQELVAQVEEAWDELDEDTLEA</sequence>
<dbReference type="AlphaFoldDB" id="A0A250XGM4"/>
<comment type="caution">
    <text evidence="1">The sequence shown here is derived from an EMBL/GenBank/DDBJ whole genome shotgun (WGS) entry which is preliminary data.</text>
</comment>
<accession>A0A250XGM4</accession>
<proteinExistence type="predicted"/>
<protein>
    <submittedName>
        <fullName evidence="1">Uncharacterized protein</fullName>
    </submittedName>
</protein>
<dbReference type="Proteomes" id="UP000232323">
    <property type="component" value="Unassembled WGS sequence"/>
</dbReference>
<name>A0A250XGM4_9CHLO</name>
<dbReference type="EMBL" id="BEGY01000077">
    <property type="protein sequence ID" value="GAX82231.1"/>
    <property type="molecule type" value="Genomic_DNA"/>
</dbReference>
<gene>
    <name evidence="1" type="ORF">CEUSTIGMA_g9659.t1</name>
</gene>
<organism evidence="1 2">
    <name type="scientific">Chlamydomonas eustigma</name>
    <dbReference type="NCBI Taxonomy" id="1157962"/>
    <lineage>
        <taxon>Eukaryota</taxon>
        <taxon>Viridiplantae</taxon>
        <taxon>Chlorophyta</taxon>
        <taxon>core chlorophytes</taxon>
        <taxon>Chlorophyceae</taxon>
        <taxon>CS clade</taxon>
        <taxon>Chlamydomonadales</taxon>
        <taxon>Chlamydomonadaceae</taxon>
        <taxon>Chlamydomonas</taxon>
    </lineage>
</organism>
<reference evidence="1 2" key="1">
    <citation type="submission" date="2017-08" db="EMBL/GenBank/DDBJ databases">
        <title>Acidophilic green algal genome provides insights into adaptation to an acidic environment.</title>
        <authorList>
            <person name="Hirooka S."/>
            <person name="Hirose Y."/>
            <person name="Kanesaki Y."/>
            <person name="Higuchi S."/>
            <person name="Fujiwara T."/>
            <person name="Onuma R."/>
            <person name="Era A."/>
            <person name="Ohbayashi R."/>
            <person name="Uzuka A."/>
            <person name="Nozaki H."/>
            <person name="Yoshikawa H."/>
            <person name="Miyagishima S.Y."/>
        </authorList>
    </citation>
    <scope>NUCLEOTIDE SEQUENCE [LARGE SCALE GENOMIC DNA]</scope>
    <source>
        <strain evidence="1 2">NIES-2499</strain>
    </source>
</reference>
<keyword evidence="2" id="KW-1185">Reference proteome</keyword>